<feature type="compositionally biased region" description="Acidic residues" evidence="1">
    <location>
        <begin position="20"/>
        <end position="31"/>
    </location>
</feature>
<evidence type="ECO:0000313" key="2">
    <source>
        <dbReference type="EMBL" id="KAG0578447.1"/>
    </source>
</evidence>
<proteinExistence type="predicted"/>
<gene>
    <name evidence="2" type="ORF">KC19_4G023400</name>
</gene>
<dbReference type="Proteomes" id="UP000822688">
    <property type="component" value="Chromosome 4"/>
</dbReference>
<evidence type="ECO:0000313" key="3">
    <source>
        <dbReference type="Proteomes" id="UP000822688"/>
    </source>
</evidence>
<comment type="caution">
    <text evidence="2">The sequence shown here is derived from an EMBL/GenBank/DDBJ whole genome shotgun (WGS) entry which is preliminary data.</text>
</comment>
<sequence>MVQESRSLLIQQLLQGGFKEEDDDDEDEDESHELTKRHPRLFQISRANFLWIDKIYWRVNH</sequence>
<dbReference type="AlphaFoldDB" id="A0A8T0I5Q1"/>
<organism evidence="2 3">
    <name type="scientific">Ceratodon purpureus</name>
    <name type="common">Fire moss</name>
    <name type="synonym">Dicranum purpureum</name>
    <dbReference type="NCBI Taxonomy" id="3225"/>
    <lineage>
        <taxon>Eukaryota</taxon>
        <taxon>Viridiplantae</taxon>
        <taxon>Streptophyta</taxon>
        <taxon>Embryophyta</taxon>
        <taxon>Bryophyta</taxon>
        <taxon>Bryophytina</taxon>
        <taxon>Bryopsida</taxon>
        <taxon>Dicranidae</taxon>
        <taxon>Pseudoditrichales</taxon>
        <taxon>Ditrichaceae</taxon>
        <taxon>Ceratodon</taxon>
    </lineage>
</organism>
<name>A0A8T0I5Q1_CERPU</name>
<keyword evidence="3" id="KW-1185">Reference proteome</keyword>
<accession>A0A8T0I5Q1</accession>
<reference evidence="2" key="1">
    <citation type="submission" date="2020-06" db="EMBL/GenBank/DDBJ databases">
        <title>WGS assembly of Ceratodon purpureus strain R40.</title>
        <authorList>
            <person name="Carey S.B."/>
            <person name="Jenkins J."/>
            <person name="Shu S."/>
            <person name="Lovell J.T."/>
            <person name="Sreedasyam A."/>
            <person name="Maumus F."/>
            <person name="Tiley G.P."/>
            <person name="Fernandez-Pozo N."/>
            <person name="Barry K."/>
            <person name="Chen C."/>
            <person name="Wang M."/>
            <person name="Lipzen A."/>
            <person name="Daum C."/>
            <person name="Saski C.A."/>
            <person name="Payton A.C."/>
            <person name="Mcbreen J.C."/>
            <person name="Conrad R.E."/>
            <person name="Kollar L.M."/>
            <person name="Olsson S."/>
            <person name="Huttunen S."/>
            <person name="Landis J.B."/>
            <person name="Wickett N.J."/>
            <person name="Johnson M.G."/>
            <person name="Rensing S.A."/>
            <person name="Grimwood J."/>
            <person name="Schmutz J."/>
            <person name="Mcdaniel S.F."/>
        </authorList>
    </citation>
    <scope>NUCLEOTIDE SEQUENCE</scope>
    <source>
        <strain evidence="2">R40</strain>
    </source>
</reference>
<dbReference type="EMBL" id="CM026424">
    <property type="protein sequence ID" value="KAG0578447.1"/>
    <property type="molecule type" value="Genomic_DNA"/>
</dbReference>
<protein>
    <submittedName>
        <fullName evidence="2">Uncharacterized protein</fullName>
    </submittedName>
</protein>
<feature type="region of interest" description="Disordered" evidence="1">
    <location>
        <begin position="15"/>
        <end position="34"/>
    </location>
</feature>
<evidence type="ECO:0000256" key="1">
    <source>
        <dbReference type="SAM" id="MobiDB-lite"/>
    </source>
</evidence>